<reference evidence="3 4" key="1">
    <citation type="submission" date="2024-01" db="EMBL/GenBank/DDBJ databases">
        <title>Complete genome of Cladobotryum mycophilum ATHUM6906.</title>
        <authorList>
            <person name="Christinaki A.C."/>
            <person name="Myridakis A.I."/>
            <person name="Kouvelis V.N."/>
        </authorList>
    </citation>
    <scope>NUCLEOTIDE SEQUENCE [LARGE SCALE GENOMIC DNA]</scope>
    <source>
        <strain evidence="3 4">ATHUM6906</strain>
    </source>
</reference>
<feature type="domain" description="Stress-response A/B barrel" evidence="2">
    <location>
        <begin position="3"/>
        <end position="96"/>
    </location>
</feature>
<keyword evidence="4" id="KW-1185">Reference proteome</keyword>
<evidence type="ECO:0000259" key="2">
    <source>
        <dbReference type="PROSITE" id="PS51502"/>
    </source>
</evidence>
<dbReference type="InterPro" id="IPR013097">
    <property type="entry name" value="Dabb"/>
</dbReference>
<dbReference type="PANTHER" id="PTHR33178">
    <property type="match status" value="1"/>
</dbReference>
<dbReference type="PROSITE" id="PS51502">
    <property type="entry name" value="S_R_A_B_BARREL"/>
    <property type="match status" value="1"/>
</dbReference>
<dbReference type="EMBL" id="JAVFKD010000016">
    <property type="protein sequence ID" value="KAK5988271.1"/>
    <property type="molecule type" value="Genomic_DNA"/>
</dbReference>
<dbReference type="SUPFAM" id="SSF54909">
    <property type="entry name" value="Dimeric alpha+beta barrel"/>
    <property type="match status" value="1"/>
</dbReference>
<evidence type="ECO:0000313" key="4">
    <source>
        <dbReference type="Proteomes" id="UP001338125"/>
    </source>
</evidence>
<dbReference type="Gene3D" id="3.30.70.100">
    <property type="match status" value="1"/>
</dbReference>
<protein>
    <recommendedName>
        <fullName evidence="2">Stress-response A/B barrel domain-containing protein</fullName>
    </recommendedName>
</protein>
<dbReference type="InterPro" id="IPR044662">
    <property type="entry name" value="HS1/DABB1-like"/>
</dbReference>
<evidence type="ECO:0000256" key="1">
    <source>
        <dbReference type="ARBA" id="ARBA00011738"/>
    </source>
</evidence>
<dbReference type="Proteomes" id="UP001338125">
    <property type="component" value="Unassembled WGS sequence"/>
</dbReference>
<sequence>MAVHRVLLFKTKEGTTEEQKRAFITEARSLLDVIPGLLSLKIGPALEMSRTKGFDMGIILELQSLQHLQIFATHPAHLRLHDIRENISNDSLAFMLEH</sequence>
<proteinExistence type="predicted"/>
<gene>
    <name evidence="3" type="ORF">PT974_12413</name>
</gene>
<accession>A0ABR0S7X4</accession>
<comment type="caution">
    <text evidence="3">The sequence shown here is derived from an EMBL/GenBank/DDBJ whole genome shotgun (WGS) entry which is preliminary data.</text>
</comment>
<name>A0ABR0S7X4_9HYPO</name>
<dbReference type="InterPro" id="IPR011008">
    <property type="entry name" value="Dimeric_a/b-barrel"/>
</dbReference>
<dbReference type="PANTHER" id="PTHR33178:SF10">
    <property type="entry name" value="STRESS-RESPONSE A_B BARREL DOMAIN-CONTAINING PROTEIN"/>
    <property type="match status" value="1"/>
</dbReference>
<comment type="subunit">
    <text evidence="1">Homodimer.</text>
</comment>
<dbReference type="Pfam" id="PF07876">
    <property type="entry name" value="Dabb"/>
    <property type="match status" value="1"/>
</dbReference>
<dbReference type="SMART" id="SM00886">
    <property type="entry name" value="Dabb"/>
    <property type="match status" value="1"/>
</dbReference>
<organism evidence="3 4">
    <name type="scientific">Cladobotryum mycophilum</name>
    <dbReference type="NCBI Taxonomy" id="491253"/>
    <lineage>
        <taxon>Eukaryota</taxon>
        <taxon>Fungi</taxon>
        <taxon>Dikarya</taxon>
        <taxon>Ascomycota</taxon>
        <taxon>Pezizomycotina</taxon>
        <taxon>Sordariomycetes</taxon>
        <taxon>Hypocreomycetidae</taxon>
        <taxon>Hypocreales</taxon>
        <taxon>Hypocreaceae</taxon>
        <taxon>Cladobotryum</taxon>
    </lineage>
</organism>
<evidence type="ECO:0000313" key="3">
    <source>
        <dbReference type="EMBL" id="KAK5988271.1"/>
    </source>
</evidence>